<evidence type="ECO:0000313" key="19">
    <source>
        <dbReference type="Proteomes" id="UP001212499"/>
    </source>
</evidence>
<evidence type="ECO:0000256" key="7">
    <source>
        <dbReference type="ARBA" id="ARBA00022679"/>
    </source>
</evidence>
<comment type="function">
    <text evidence="2">Catalyzes the phosphorylation of pyruvate to phosphoenolpyruvate.</text>
</comment>
<dbReference type="SUPFAM" id="SSF51621">
    <property type="entry name" value="Phosphoenolpyruvate/pyruvate domain"/>
    <property type="match status" value="1"/>
</dbReference>
<keyword evidence="10" id="KW-0418">Kinase</keyword>
<dbReference type="Pfam" id="PF00391">
    <property type="entry name" value="PEP-utilizers"/>
    <property type="match status" value="1"/>
</dbReference>
<evidence type="ECO:0000256" key="11">
    <source>
        <dbReference type="ARBA" id="ARBA00022840"/>
    </source>
</evidence>
<feature type="domain" description="PEP-utilising enzyme C-terminal" evidence="17">
    <location>
        <begin position="571"/>
        <end position="864"/>
    </location>
</feature>
<dbReference type="Proteomes" id="UP001212499">
    <property type="component" value="Unassembled WGS sequence"/>
</dbReference>
<dbReference type="InterPro" id="IPR008279">
    <property type="entry name" value="PEP-util_enz_mobile_dom"/>
</dbReference>
<evidence type="ECO:0000256" key="14">
    <source>
        <dbReference type="ARBA" id="ARBA00047700"/>
    </source>
</evidence>
<evidence type="ECO:0000256" key="8">
    <source>
        <dbReference type="ARBA" id="ARBA00022723"/>
    </source>
</evidence>
<comment type="catalytic activity">
    <reaction evidence="14">
        <text>pyruvate + ATP + H2O = phosphoenolpyruvate + AMP + phosphate + 2 H(+)</text>
        <dbReference type="Rhea" id="RHEA:11364"/>
        <dbReference type="ChEBI" id="CHEBI:15361"/>
        <dbReference type="ChEBI" id="CHEBI:15377"/>
        <dbReference type="ChEBI" id="CHEBI:15378"/>
        <dbReference type="ChEBI" id="CHEBI:30616"/>
        <dbReference type="ChEBI" id="CHEBI:43474"/>
        <dbReference type="ChEBI" id="CHEBI:58702"/>
        <dbReference type="ChEBI" id="CHEBI:456215"/>
        <dbReference type="EC" id="2.7.9.2"/>
    </reaction>
</comment>
<reference evidence="18 19" key="1">
    <citation type="submission" date="2023-01" db="EMBL/GenBank/DDBJ databases">
        <title>Genomes from the Australian National Cyanobacteria Reference Collection.</title>
        <authorList>
            <person name="Willis A."/>
            <person name="Lee E.M.F."/>
        </authorList>
    </citation>
    <scope>NUCLEOTIDE SEQUENCE [LARGE SCALE GENOMIC DNA]</scope>
    <source>
        <strain evidence="18 19">CS-1033</strain>
    </source>
</reference>
<evidence type="ECO:0000256" key="4">
    <source>
        <dbReference type="ARBA" id="ARBA00007837"/>
    </source>
</evidence>
<keyword evidence="8" id="KW-0479">Metal-binding</keyword>
<gene>
    <name evidence="18" type="ORF">PN457_13370</name>
</gene>
<dbReference type="InterPro" id="IPR000121">
    <property type="entry name" value="PEP_util_C"/>
</dbReference>
<dbReference type="InterPro" id="IPR006319">
    <property type="entry name" value="PEP_synth"/>
</dbReference>
<sequence length="879" mass="97075">MDKLYWLDQIQLQDRRQVGDKAFYLSKIMQRGYPVIPGFVVSAEVLREFLATLNSKSALVADLPYSSLHLDVANWRQLQVLAGRLRREIITGTVPPQWVNQIYQQSREWDTSYVILRPSLALSGMMPEMGNPSGLLDAVFCRCDEEKIASALKRTWSQLFRARSLLYWRRMGVNLQKINLAVLVQPVENAIASGLLYAHSTTTPLKVSEWTIEATKGLGIAICQGDVLPDVYYVQLETGLVLERHLGHKIVAYGFPHELWLRHASYQPSGFDDTSTLDSSQLVLTADHSHIVTYILSQQEQKQFALSEEHLQQVMTLGHQLVSEIGNNFSIKWTISADTAKPNLYLTQVSYPTKSTVPWLTPRDRYQIGMATPRKLIKPTATQSLSQRILTSLKANQPTPAMITGIPASGGRVKATAVVITDADNKPRHIDKGVILVVPTITPDWLPLLQNISGLITEKGGLTSHGAILARELRIPAVVNAVDATVLIKHGEGLLVDGDQGEIYPHGYATQGIRGDKTPAQESQELNPATIPPSPQFQIPELFHKLQTLDHLQRSPGSPLPPSVPDCPMISTQLLLNLSQPILIQSAQSLPVDGVGLLRSELMLLNILEGEHPQSWLVSGREAELLEKWTEQIIRFAAAFAPRPVFYRSLDWPYTTGNPPHLESPSNSDSVALAIGAPPNTTGHRGTFGYLCHPAVFELELTALATVQKAGYTNINLLLPFVRSVAEFSFCREKVEKAGLTQVPQFQLWIMAEVPSVLFLLPEYVKAGVAGISIGTNDLTQLLLGVDREQGDMNRVLNELHPAVMGAIAQLIQMAQSAGIPCSICGQAPAIYPEIIDQLIQWGITSISVEPEAVDRTYRAIARAEQRLILAAARNQLQD</sequence>
<feature type="domain" description="Pyruvate phosphate dikinase AMP/ATP-binding" evidence="16">
    <location>
        <begin position="17"/>
        <end position="349"/>
    </location>
</feature>
<dbReference type="SUPFAM" id="SSF56059">
    <property type="entry name" value="Glutathione synthetase ATP-binding domain-like"/>
    <property type="match status" value="1"/>
</dbReference>
<dbReference type="Gene3D" id="3.30.1490.20">
    <property type="entry name" value="ATP-grasp fold, A domain"/>
    <property type="match status" value="1"/>
</dbReference>
<dbReference type="InterPro" id="IPR040442">
    <property type="entry name" value="Pyrv_kinase-like_dom_sf"/>
</dbReference>
<evidence type="ECO:0000256" key="6">
    <source>
        <dbReference type="ARBA" id="ARBA00021623"/>
    </source>
</evidence>
<comment type="caution">
    <text evidence="18">The sequence shown here is derived from an EMBL/GenBank/DDBJ whole genome shotgun (WGS) entry which is preliminary data.</text>
</comment>
<evidence type="ECO:0000256" key="2">
    <source>
        <dbReference type="ARBA" id="ARBA00002988"/>
    </source>
</evidence>
<dbReference type="Pfam" id="PF01326">
    <property type="entry name" value="PPDK_N"/>
    <property type="match status" value="1"/>
</dbReference>
<dbReference type="InterPro" id="IPR013815">
    <property type="entry name" value="ATP_grasp_subdomain_1"/>
</dbReference>
<accession>A0ABT5ATI8</accession>
<evidence type="ECO:0000256" key="5">
    <source>
        <dbReference type="ARBA" id="ARBA00011996"/>
    </source>
</evidence>
<dbReference type="Gene3D" id="3.30.470.20">
    <property type="entry name" value="ATP-grasp fold, B domain"/>
    <property type="match status" value="1"/>
</dbReference>
<evidence type="ECO:0000313" key="18">
    <source>
        <dbReference type="EMBL" id="MDB9540630.1"/>
    </source>
</evidence>
<dbReference type="RefSeq" id="WP_271733868.1">
    <property type="nucleotide sequence ID" value="NZ_JANQDP010000155.1"/>
</dbReference>
<dbReference type="Pfam" id="PF02896">
    <property type="entry name" value="PEP-utilizers_C"/>
    <property type="match status" value="1"/>
</dbReference>
<dbReference type="EMBL" id="JAQMUH010000148">
    <property type="protein sequence ID" value="MDB9540630.1"/>
    <property type="molecule type" value="Genomic_DNA"/>
</dbReference>
<keyword evidence="19" id="KW-1185">Reference proteome</keyword>
<dbReference type="PANTHER" id="PTHR43030:SF1">
    <property type="entry name" value="PHOSPHOENOLPYRUVATE SYNTHASE"/>
    <property type="match status" value="1"/>
</dbReference>
<evidence type="ECO:0000259" key="16">
    <source>
        <dbReference type="Pfam" id="PF01326"/>
    </source>
</evidence>
<evidence type="ECO:0000256" key="1">
    <source>
        <dbReference type="ARBA" id="ARBA00001946"/>
    </source>
</evidence>
<keyword evidence="7" id="KW-0808">Transferase</keyword>
<comment type="cofactor">
    <cofactor evidence="1">
        <name>Mg(2+)</name>
        <dbReference type="ChEBI" id="CHEBI:18420"/>
    </cofactor>
</comment>
<dbReference type="PANTHER" id="PTHR43030">
    <property type="entry name" value="PHOSPHOENOLPYRUVATE SYNTHASE"/>
    <property type="match status" value="1"/>
</dbReference>
<dbReference type="InterPro" id="IPR036637">
    <property type="entry name" value="Phosphohistidine_dom_sf"/>
</dbReference>
<dbReference type="SUPFAM" id="SSF52009">
    <property type="entry name" value="Phosphohistidine domain"/>
    <property type="match status" value="1"/>
</dbReference>
<feature type="domain" description="PEP-utilising enzyme mobile" evidence="15">
    <location>
        <begin position="430"/>
        <end position="501"/>
    </location>
</feature>
<keyword evidence="9" id="KW-0547">Nucleotide-binding</keyword>
<dbReference type="EC" id="2.7.9.2" evidence="5"/>
<keyword evidence="12" id="KW-0460">Magnesium</keyword>
<comment type="pathway">
    <text evidence="3">Carbohydrate biosynthesis; gluconeogenesis.</text>
</comment>
<evidence type="ECO:0000256" key="13">
    <source>
        <dbReference type="ARBA" id="ARBA00033470"/>
    </source>
</evidence>
<evidence type="ECO:0000256" key="10">
    <source>
        <dbReference type="ARBA" id="ARBA00022777"/>
    </source>
</evidence>
<evidence type="ECO:0000259" key="17">
    <source>
        <dbReference type="Pfam" id="PF02896"/>
    </source>
</evidence>
<evidence type="ECO:0000259" key="15">
    <source>
        <dbReference type="Pfam" id="PF00391"/>
    </source>
</evidence>
<evidence type="ECO:0000256" key="3">
    <source>
        <dbReference type="ARBA" id="ARBA00004742"/>
    </source>
</evidence>
<evidence type="ECO:0000256" key="12">
    <source>
        <dbReference type="ARBA" id="ARBA00022842"/>
    </source>
</evidence>
<dbReference type="InterPro" id="IPR015813">
    <property type="entry name" value="Pyrv/PenolPyrv_kinase-like_dom"/>
</dbReference>
<dbReference type="InterPro" id="IPR002192">
    <property type="entry name" value="PPDK_AMP/ATP-bd"/>
</dbReference>
<dbReference type="Gene3D" id="3.50.30.10">
    <property type="entry name" value="Phosphohistidine domain"/>
    <property type="match status" value="1"/>
</dbReference>
<evidence type="ECO:0000256" key="9">
    <source>
        <dbReference type="ARBA" id="ARBA00022741"/>
    </source>
</evidence>
<name>A0ABT5ATI8_9CYAN</name>
<organism evidence="18 19">
    <name type="scientific">Anabaenopsis arnoldii</name>
    <dbReference type="NCBI Taxonomy" id="2152938"/>
    <lineage>
        <taxon>Bacteria</taxon>
        <taxon>Bacillati</taxon>
        <taxon>Cyanobacteriota</taxon>
        <taxon>Cyanophyceae</taxon>
        <taxon>Nostocales</taxon>
        <taxon>Nodulariaceae</taxon>
        <taxon>Anabaenopsis</taxon>
    </lineage>
</organism>
<protein>
    <recommendedName>
        <fullName evidence="6">Phosphoenolpyruvate synthase</fullName>
        <ecNumber evidence="5">2.7.9.2</ecNumber>
    </recommendedName>
    <alternativeName>
        <fullName evidence="13">Pyruvate, water dikinase</fullName>
    </alternativeName>
</protein>
<keyword evidence="11" id="KW-0067">ATP-binding</keyword>
<dbReference type="Gene3D" id="3.20.20.60">
    <property type="entry name" value="Phosphoenolpyruvate-binding domains"/>
    <property type="match status" value="1"/>
</dbReference>
<proteinExistence type="inferred from homology"/>
<comment type="similarity">
    <text evidence="4">Belongs to the PEP-utilizing enzyme family.</text>
</comment>